<accession>A0A1X0NVM1</accession>
<dbReference type="RefSeq" id="XP_028882801.1">
    <property type="nucleotide sequence ID" value="XM_029025818.1"/>
</dbReference>
<evidence type="ECO:0000313" key="2">
    <source>
        <dbReference type="Proteomes" id="UP000192257"/>
    </source>
</evidence>
<dbReference type="SMART" id="SM00028">
    <property type="entry name" value="TPR"/>
    <property type="match status" value="4"/>
</dbReference>
<protein>
    <submittedName>
        <fullName evidence="1">Uncharacterized protein</fullName>
    </submittedName>
</protein>
<name>A0A1X0NVM1_9TRYP</name>
<reference evidence="1 2" key="1">
    <citation type="submission" date="2017-03" db="EMBL/GenBank/DDBJ databases">
        <title>An alternative strategy for trypanosome survival in the mammalian bloodstream revealed through genome and transcriptome analysis of the ubiquitous bovine parasite Trypanosoma (Megatrypanum) theileri.</title>
        <authorList>
            <person name="Kelly S."/>
            <person name="Ivens A."/>
            <person name="Mott A."/>
            <person name="O'Neill E."/>
            <person name="Emms D."/>
            <person name="Macleod O."/>
            <person name="Voorheis P."/>
            <person name="Matthews J."/>
            <person name="Matthews K."/>
            <person name="Carrington M."/>
        </authorList>
    </citation>
    <scope>NUCLEOTIDE SEQUENCE [LARGE SCALE GENOMIC DNA]</scope>
    <source>
        <strain evidence="1">Edinburgh</strain>
    </source>
</reference>
<comment type="caution">
    <text evidence="1">The sequence shown here is derived from an EMBL/GenBank/DDBJ whole genome shotgun (WGS) entry which is preliminary data.</text>
</comment>
<dbReference type="GeneID" id="39985598"/>
<dbReference type="Proteomes" id="UP000192257">
    <property type="component" value="Unassembled WGS sequence"/>
</dbReference>
<dbReference type="Gene3D" id="1.25.40.10">
    <property type="entry name" value="Tetratricopeptide repeat domain"/>
    <property type="match status" value="1"/>
</dbReference>
<keyword evidence="2" id="KW-1185">Reference proteome</keyword>
<dbReference type="SUPFAM" id="SSF48452">
    <property type="entry name" value="TPR-like"/>
    <property type="match status" value="1"/>
</dbReference>
<dbReference type="EMBL" id="NBCO01000015">
    <property type="protein sequence ID" value="ORC88735.1"/>
    <property type="molecule type" value="Genomic_DNA"/>
</dbReference>
<organism evidence="1 2">
    <name type="scientific">Trypanosoma theileri</name>
    <dbReference type="NCBI Taxonomy" id="67003"/>
    <lineage>
        <taxon>Eukaryota</taxon>
        <taxon>Discoba</taxon>
        <taxon>Euglenozoa</taxon>
        <taxon>Kinetoplastea</taxon>
        <taxon>Metakinetoplastina</taxon>
        <taxon>Trypanosomatida</taxon>
        <taxon>Trypanosomatidae</taxon>
        <taxon>Trypanosoma</taxon>
    </lineage>
</organism>
<dbReference type="VEuPathDB" id="TriTrypDB:TM35_000151660"/>
<dbReference type="Pfam" id="PF13424">
    <property type="entry name" value="TPR_12"/>
    <property type="match status" value="1"/>
</dbReference>
<evidence type="ECO:0000313" key="1">
    <source>
        <dbReference type="EMBL" id="ORC88735.1"/>
    </source>
</evidence>
<sequence length="676" mass="79242">MWKHEEWDQFGYHREEAIQYLQELFQSKQYNRCVVLVECLLTDESLKNSFISCELLHILVISLLRTERLFQANKALDHLRDLIEYNKEFTQDDREKWRSRYVEDKREASEYEDHLLKAHSTFIKSSNTSSLNCEDKKETFTLSTQQTPLSLLVERKPRRDLCGDAHSLLESTHQFLLQQLMRRNNSLHISSTTPVVVSEEWKRKNKRKAYFLKKKKNIVGDERVELHCMEKALEVLMEYKPFNKAEEIMLFKSIGSLALEYAERLLRAGTVVKAILPHTAENLYLALETMERYLHELPEPFPSFTHSQLKLVRLLIIIGSENFTPFIGRNQFLDHAFQMVEELFDELMEIAPSIHIERDVMLREVWNSIHARLLASILETKGNILTAQNQHQAAVEAFKQSIDKYNIAVTTTTSINTSEYKDIYSYYDEYFKDDNNYYSYMDNVPFRIRLQVKLAEALSNSGHHVESLELLSSLRSSLDTSFKHITSGPMALIMFTQGNTFSGCNRLEEARQSYEMVLAYLHKSKDDLLQAVVMDRLAILSLWCGNHKLSVEYYRHALRLRRRSVGEFHLDTAISHINLSESLFLLYQYKEAEKHADDCMRLVKDLYTGVFARQLYGYHNIFTFEKRNRQVGRFLSLRYDGPSSLETRGEASLYLQHPLYTAAARCKSECIKRRLK</sequence>
<dbReference type="InterPro" id="IPR019734">
    <property type="entry name" value="TPR_rpt"/>
</dbReference>
<dbReference type="InterPro" id="IPR011990">
    <property type="entry name" value="TPR-like_helical_dom_sf"/>
</dbReference>
<dbReference type="AlphaFoldDB" id="A0A1X0NVM1"/>
<proteinExistence type="predicted"/>
<dbReference type="OrthoDB" id="771227at2759"/>
<gene>
    <name evidence="1" type="ORF">TM35_000151660</name>
</gene>